<accession>F2R983</accession>
<keyword evidence="3" id="KW-1185">Reference proteome</keyword>
<dbReference type="RefSeq" id="WP_015036821.1">
    <property type="nucleotide sequence ID" value="NC_018750.1"/>
</dbReference>
<dbReference type="EMBL" id="FR845719">
    <property type="protein sequence ID" value="CCA58926.1"/>
    <property type="molecule type" value="Genomic_DNA"/>
</dbReference>
<dbReference type="Proteomes" id="UP000006854">
    <property type="component" value="Chromosome"/>
</dbReference>
<sequence length="235" mass="26174">MSYSGYEPALRLQGYRPASAAVEREFCDRIAPCETDLNTLAQHHTPDGRQSFFVFHDTSAMYGLPGEPQLLALHLTRDTEARTFTFASARLPLYALAQSWLIQRHCPASAIKRPEDIGTNPADTMTTGLEQRFRDHGNQFSIVMSYTAEGYPTQETVVLLEAADRTGPQPYRILLETTDLRAYTHQLREGAFDTADAALTWLDDRSTPLPRPRATTAPQPPAKPAGPTTARGRKR</sequence>
<feature type="compositionally biased region" description="Low complexity" evidence="1">
    <location>
        <begin position="225"/>
        <end position="235"/>
    </location>
</feature>
<reference evidence="2 3" key="1">
    <citation type="journal article" date="2011" name="BMC Genomics">
        <title>Genome-wide analysis of the role of GlnR in Streptomyces venezuelae provides new insights into global nitrogen regulation in actinomycetes.</title>
        <authorList>
            <person name="Pullan S.T."/>
            <person name="Bibb M.J."/>
            <person name="Merrick M."/>
        </authorList>
    </citation>
    <scope>NUCLEOTIDE SEQUENCE [LARGE SCALE GENOMIC DNA]</scope>
    <source>
        <strain evidence="2">ATCC 10712</strain>
    </source>
</reference>
<protein>
    <submittedName>
        <fullName evidence="2">Uncharacterized protein</fullName>
    </submittedName>
</protein>
<evidence type="ECO:0000313" key="3">
    <source>
        <dbReference type="Proteomes" id="UP000006854"/>
    </source>
</evidence>
<proteinExistence type="predicted"/>
<dbReference type="STRING" id="953739.SVEN_5640"/>
<dbReference type="HOGENOM" id="CLU_094228_1_0_11"/>
<dbReference type="KEGG" id="sve:SVEN_5640"/>
<organism evidence="2 3">
    <name type="scientific">Streptomyces venezuelae (strain ATCC 10712 / CBS 650.69 / DSM 40230 / JCM 4526 / NBRC 13096 / PD 04745)</name>
    <dbReference type="NCBI Taxonomy" id="953739"/>
    <lineage>
        <taxon>Bacteria</taxon>
        <taxon>Bacillati</taxon>
        <taxon>Actinomycetota</taxon>
        <taxon>Actinomycetes</taxon>
        <taxon>Kitasatosporales</taxon>
        <taxon>Streptomycetaceae</taxon>
        <taxon>Streptomyces</taxon>
    </lineage>
</organism>
<dbReference type="AlphaFoldDB" id="F2R983"/>
<feature type="region of interest" description="Disordered" evidence="1">
    <location>
        <begin position="203"/>
        <end position="235"/>
    </location>
</feature>
<dbReference type="eggNOG" id="ENOG5030RJ7">
    <property type="taxonomic scope" value="Bacteria"/>
</dbReference>
<name>F2R983_STRVP</name>
<gene>
    <name evidence="2" type="ordered locus">SVEN_5640</name>
</gene>
<dbReference type="OrthoDB" id="4314991at2"/>
<dbReference type="GeneID" id="51866197"/>
<evidence type="ECO:0000313" key="2">
    <source>
        <dbReference type="EMBL" id="CCA58926.1"/>
    </source>
</evidence>
<dbReference type="PATRIC" id="fig|953739.5.peg.865"/>
<evidence type="ECO:0000256" key="1">
    <source>
        <dbReference type="SAM" id="MobiDB-lite"/>
    </source>
</evidence>